<dbReference type="Proteomes" id="UP001648503">
    <property type="component" value="Unassembled WGS sequence"/>
</dbReference>
<keyword evidence="4" id="KW-1185">Reference proteome</keyword>
<sequence length="292" mass="31574">MQLLYLLSFVGVVSHAAAFPQPAGLSEKYSSNADITLASFLGARSYQPALNPKEDSATLMSLKRRDDSDGASGDNGGSGPSSPLLLTYDDIQKVIGSFFKDSDFSSENMASTIDKVGDGAVGFYKDGEKAEKEMGDPAGAMLKRSIDRAIYVIVALVGWMEKEAKSILLAIHSVVGEAKYTEIFRAFLTALRESAKLTDKKERQVTGAVSNILTKTGTVIENVNTIHTSFGDLFNSRIKLFTLLGSPLKEFEATKVLYDNISNAMTSLGKFLADQQTIHDDIIKALEPPPSK</sequence>
<evidence type="ECO:0000256" key="2">
    <source>
        <dbReference type="SAM" id="SignalP"/>
    </source>
</evidence>
<protein>
    <submittedName>
        <fullName evidence="3">Uncharacterized protein</fullName>
    </submittedName>
</protein>
<reference evidence="3 4" key="1">
    <citation type="submission" date="2021-02" db="EMBL/GenBank/DDBJ databases">
        <title>Variation within the Batrachochytrium salamandrivorans European outbreak.</title>
        <authorList>
            <person name="Kelly M."/>
            <person name="Pasmans F."/>
            <person name="Shea T.P."/>
            <person name="Munoz J.F."/>
            <person name="Carranza S."/>
            <person name="Cuomo C.A."/>
            <person name="Martel A."/>
        </authorList>
    </citation>
    <scope>NUCLEOTIDE SEQUENCE [LARGE SCALE GENOMIC DNA]</scope>
    <source>
        <strain evidence="3 4">AMFP18/2</strain>
    </source>
</reference>
<gene>
    <name evidence="3" type="ORF">BASA50_007748</name>
</gene>
<accession>A0ABQ8F934</accession>
<dbReference type="EMBL" id="JAFCIX010000365">
    <property type="protein sequence ID" value="KAH6592910.1"/>
    <property type="molecule type" value="Genomic_DNA"/>
</dbReference>
<name>A0ABQ8F934_9FUNG</name>
<feature type="region of interest" description="Disordered" evidence="1">
    <location>
        <begin position="64"/>
        <end position="83"/>
    </location>
</feature>
<keyword evidence="2" id="KW-0732">Signal</keyword>
<evidence type="ECO:0000256" key="1">
    <source>
        <dbReference type="SAM" id="MobiDB-lite"/>
    </source>
</evidence>
<proteinExistence type="predicted"/>
<evidence type="ECO:0000313" key="3">
    <source>
        <dbReference type="EMBL" id="KAH6592910.1"/>
    </source>
</evidence>
<feature type="signal peptide" evidence="2">
    <location>
        <begin position="1"/>
        <end position="18"/>
    </location>
</feature>
<evidence type="ECO:0000313" key="4">
    <source>
        <dbReference type="Proteomes" id="UP001648503"/>
    </source>
</evidence>
<feature type="chain" id="PRO_5045514022" evidence="2">
    <location>
        <begin position="19"/>
        <end position="292"/>
    </location>
</feature>
<comment type="caution">
    <text evidence="3">The sequence shown here is derived from an EMBL/GenBank/DDBJ whole genome shotgun (WGS) entry which is preliminary data.</text>
</comment>
<organism evidence="3 4">
    <name type="scientific">Batrachochytrium salamandrivorans</name>
    <dbReference type="NCBI Taxonomy" id="1357716"/>
    <lineage>
        <taxon>Eukaryota</taxon>
        <taxon>Fungi</taxon>
        <taxon>Fungi incertae sedis</taxon>
        <taxon>Chytridiomycota</taxon>
        <taxon>Chytridiomycota incertae sedis</taxon>
        <taxon>Chytridiomycetes</taxon>
        <taxon>Rhizophydiales</taxon>
        <taxon>Rhizophydiales incertae sedis</taxon>
        <taxon>Batrachochytrium</taxon>
    </lineage>
</organism>